<dbReference type="SUPFAM" id="SSF48452">
    <property type="entry name" value="TPR-like"/>
    <property type="match status" value="2"/>
</dbReference>
<accession>A0ABP6VES0</accession>
<name>A0ABP6VES0_9ACTN</name>
<dbReference type="SUPFAM" id="SSF81901">
    <property type="entry name" value="HCP-like"/>
    <property type="match status" value="4"/>
</dbReference>
<proteinExistence type="predicted"/>
<organism evidence="1 2">
    <name type="scientific">Nonomuraea rosea</name>
    <dbReference type="NCBI Taxonomy" id="638574"/>
    <lineage>
        <taxon>Bacteria</taxon>
        <taxon>Bacillati</taxon>
        <taxon>Actinomycetota</taxon>
        <taxon>Actinomycetes</taxon>
        <taxon>Streptosporangiales</taxon>
        <taxon>Streptosporangiaceae</taxon>
        <taxon>Nonomuraea</taxon>
    </lineage>
</organism>
<evidence type="ECO:0008006" key="3">
    <source>
        <dbReference type="Google" id="ProtNLM"/>
    </source>
</evidence>
<dbReference type="Proteomes" id="UP001500630">
    <property type="component" value="Unassembled WGS sequence"/>
</dbReference>
<dbReference type="EMBL" id="BAABDQ010000002">
    <property type="protein sequence ID" value="GAA3532522.1"/>
    <property type="molecule type" value="Genomic_DNA"/>
</dbReference>
<dbReference type="SMART" id="SM00671">
    <property type="entry name" value="SEL1"/>
    <property type="match status" value="4"/>
</dbReference>
<reference evidence="2" key="1">
    <citation type="journal article" date="2019" name="Int. J. Syst. Evol. Microbiol.">
        <title>The Global Catalogue of Microorganisms (GCM) 10K type strain sequencing project: providing services to taxonomists for standard genome sequencing and annotation.</title>
        <authorList>
            <consortium name="The Broad Institute Genomics Platform"/>
            <consortium name="The Broad Institute Genome Sequencing Center for Infectious Disease"/>
            <person name="Wu L."/>
            <person name="Ma J."/>
        </authorList>
    </citation>
    <scope>NUCLEOTIDE SEQUENCE [LARGE SCALE GENOMIC DNA]</scope>
    <source>
        <strain evidence="2">JCM 17326</strain>
    </source>
</reference>
<comment type="caution">
    <text evidence="1">The sequence shown here is derived from an EMBL/GenBank/DDBJ whole genome shotgun (WGS) entry which is preliminary data.</text>
</comment>
<evidence type="ECO:0000313" key="1">
    <source>
        <dbReference type="EMBL" id="GAA3532522.1"/>
    </source>
</evidence>
<protein>
    <recommendedName>
        <fullName evidence="3">Tetratricopeptide repeat protein</fullName>
    </recommendedName>
</protein>
<dbReference type="PANTHER" id="PTHR12558:SF13">
    <property type="entry name" value="CELL DIVISION CYCLE PROTEIN 27 HOMOLOG"/>
    <property type="match status" value="1"/>
</dbReference>
<dbReference type="PANTHER" id="PTHR12558">
    <property type="entry name" value="CELL DIVISION CYCLE 16,23,27"/>
    <property type="match status" value="1"/>
</dbReference>
<dbReference type="InterPro" id="IPR006597">
    <property type="entry name" value="Sel1-like"/>
</dbReference>
<keyword evidence="2" id="KW-1185">Reference proteome</keyword>
<dbReference type="InterPro" id="IPR019734">
    <property type="entry name" value="TPR_rpt"/>
</dbReference>
<gene>
    <name evidence="1" type="ORF">GCM10022419_009480</name>
</gene>
<dbReference type="InterPro" id="IPR011990">
    <property type="entry name" value="TPR-like_helical_dom_sf"/>
</dbReference>
<dbReference type="SMART" id="SM00028">
    <property type="entry name" value="TPR"/>
    <property type="match status" value="11"/>
</dbReference>
<sequence>MASEQLDAAMEHWKAGELDTAAALFRQIAATGDPEASHLLAGLLHEQGDLDGAEAAHRSVIQSGDPVFGQRSAMAMGMMLVAAKEWPAAHRVLSIASSGADFEVAALADTAMVLVFTQLGDAQGAQAALERARRCDSPAVAELAARLELPEFDQDPASARDLYEEAEDEDDYRALLTCGDPDVVALSAFQLYQLYAEEEDFEQAREVCEHAIAVGHPDHLAMAHKLLGAVLVDLGEYAESAAAYRVAAEDPRPDVRLPSLIELAKVTAQLGDVEETKAIFRRVVASGQRDYVVQAQACLAQMHTEAGDVAEALTAVRAVLESGDSEWASICVTLLGMLLEQRPDASAEIMAVAEYAAGHEDADAAFKAGLLLEHAARQQPLADPVEEQALQDTDDGLALVRAGDLAGARRLLRRAADSGAVTQSLRAMVTLAELEMGEGDREQADELLAYVAESDDLLQGFNAAFLLHLLRESGDELHPVLGAMLDHQRLGREEGLLRYRAAMDHGDPAVSAIGTAVFAQVLASIGYDLSDAAELFAAAAGTGDPLALSYTALICKDILAEEHEAIALLHKAREGGHPALAAWVANGLGTLIAEQDLAGAREAFTAAMESGNRGLRTDATGSLLVVLEQQGDLLAVCRVHERRLAEELPAADVARSAWLLGLYRARLGDLAAARAAFGLAVGQPEVMGRFARCLLDLDFAGAAAAFAVMEEEGDRFLTTKLAMECAHTWQRDGETAAADGALSLVAEGGDPRFRQEAACYLGALRNDVGDKPGALRAWERAAEGDDERLAVMTQGDIGRVRQELGLYAEAAAAYRLALGREDLDERRAAALITRLAEVLVAGGGADEAGEVLREAFGDAEGRLRLARLLRDHGDLTAALSALTPPTGEAAALGGDAALNGGGASAPAGDEARLLGELLAGTGDVAGARAAFERAVAAEPESASEVLVTAAKLLGEAGDAEYARAACERVVALDDDEWCVAVARVRLGMASAKERGWVLAADGDREGAVAALTEFAGSELMAEMLLALNDDDAPAVRRLLAAVDPEARRECLTETLDRARSLDDGAAAAALHRVVIDLGDPEIAAEAAVDLGAILAEDGHHCRAELSFLPATEHAHTSGMAWRNIAIVRRRRGDLDGAIEAARAAMPFTAVYLAEVLGERGDTAGVRAALEAGAAAGDLDSLCHLLAHLLMEQDHEAVASQAERAVGTGDPETVSMGYWAWGDAYKAGGDLENAALMYGKGVDTGFPGTSAGIRVDLARTMRDLGDAAGAAREVRLAIESGARDAVERGGVLLGVWLHEDGDHAGAAAAFAAAYESAVASGNDLARTAMDNLAALAYQAADRGEHALAVRVLRLAGEKGAGEQSAEVARELAGACDDPAAVRAYFELSGELANEPEAALTGSGPFTELNIADRLAELGEQAAARAIFERLSEHDDAEVRFVAGGRLLELLGDEGDDDAFFDVAQRRAADADSPIKGVFGSLLGMLQESRGDTEASLETLREAAAGGEPIALSTLAQTLVGVGQVEEGRETYLRVLDAGDEDLAARAMVALGQTCQDDDERQAREWYLKAVDAAEGHVGALAAMYLGALAKRDRDFPEALTWYQRVIDAGDSESGLAAAHLGELCYWLGDRDGALRYYELTLGLTEQAELVAEAACRLGEIRYERGDLDLARLLLVRAVETGDPTFGTEAEALLGKFVR</sequence>
<evidence type="ECO:0000313" key="2">
    <source>
        <dbReference type="Proteomes" id="UP001500630"/>
    </source>
</evidence>
<dbReference type="Gene3D" id="1.25.40.10">
    <property type="entry name" value="Tetratricopeptide repeat domain"/>
    <property type="match status" value="8"/>
</dbReference>